<comment type="caution">
    <text evidence="4">The sequence shown here is derived from an EMBL/GenBank/DDBJ whole genome shotgun (WGS) entry which is preliminary data.</text>
</comment>
<dbReference type="Pfam" id="PF03022">
    <property type="entry name" value="MRJP"/>
    <property type="match status" value="1"/>
</dbReference>
<feature type="chain" id="PRO_5007154192" evidence="3">
    <location>
        <begin position="38"/>
        <end position="398"/>
    </location>
</feature>
<keyword evidence="3" id="KW-0732">Signal</keyword>
<gene>
    <name evidence="4" type="ORF">AQJ11_29710</name>
</gene>
<organism evidence="4 5">
    <name type="scientific">Streptomyces corchorusii</name>
    <name type="common">Streptomyces chibaensis</name>
    <dbReference type="NCBI Taxonomy" id="1903"/>
    <lineage>
        <taxon>Bacteria</taxon>
        <taxon>Bacillati</taxon>
        <taxon>Actinomycetota</taxon>
        <taxon>Actinomycetes</taxon>
        <taxon>Kitasatosporales</taxon>
        <taxon>Streptomycetaceae</taxon>
        <taxon>Streptomyces</taxon>
    </lineage>
</organism>
<feature type="signal peptide" evidence="3">
    <location>
        <begin position="1"/>
        <end position="37"/>
    </location>
</feature>
<sequence length="398" mass="42966">MRTPDPASTTGPDRRTVLAVPLAAGAALAVGAGQAEAAPRPVSGAPHAHPHAPRLETVATFDGAMPTGVTVSRGGRVFVNFPRWGDDVPFTVAEIRHGKPAAYPDREVNTPDTTAPERHFLGVQSVVVDAADRLWVVDTGRVEWADAPYGGPKLVAVDLATDKVVRTIVFPASVAGPRSFVNDVRFDLVHGFAYLTDATPDGPNGLIVVNLATGESWRRLDDTPSTLPVPGFVPTIDGRPMLNRPDGTSAGTPIGIGVDGIALSPDGEWLYYCPLSSRRLYGVRTRDLIRLRKTAIQVHDLGVKGMSDGLETDRAGRVYAGDIERKAIVRRDTDGSYHTLVQDERLSWPDTFSIGYDHKLYVVANQLNRQAAYNGGTDLRRKPYVLYRLPIGSGPARR</sequence>
<name>A0A117QC97_STRCK</name>
<dbReference type="GO" id="GO:0005576">
    <property type="term" value="C:extracellular region"/>
    <property type="evidence" value="ECO:0007669"/>
    <property type="project" value="UniProtKB-SubCell"/>
</dbReference>
<dbReference type="AlphaFoldDB" id="A0A117QC97"/>
<dbReference type="InterPro" id="IPR006311">
    <property type="entry name" value="TAT_signal"/>
</dbReference>
<accession>A0A117QC97</accession>
<dbReference type="PANTHER" id="PTHR10009">
    <property type="entry name" value="PROTEIN YELLOW-RELATED"/>
    <property type="match status" value="1"/>
</dbReference>
<evidence type="ECO:0000256" key="1">
    <source>
        <dbReference type="ARBA" id="ARBA00004613"/>
    </source>
</evidence>
<keyword evidence="5" id="KW-1185">Reference proteome</keyword>
<proteinExistence type="predicted"/>
<dbReference type="InterPro" id="IPR017996">
    <property type="entry name" value="MRJP/yellow-related"/>
</dbReference>
<dbReference type="Gene3D" id="2.120.10.30">
    <property type="entry name" value="TolB, C-terminal domain"/>
    <property type="match status" value="1"/>
</dbReference>
<keyword evidence="2" id="KW-0964">Secreted</keyword>
<dbReference type="InterPro" id="IPR011042">
    <property type="entry name" value="6-blade_b-propeller_TolB-like"/>
</dbReference>
<comment type="subcellular location">
    <subcellularLocation>
        <location evidence="1">Secreted</location>
    </subcellularLocation>
</comment>
<dbReference type="PANTHER" id="PTHR10009:SF18">
    <property type="entry name" value="PROTEIN YELLOW-LIKE PROTEIN"/>
    <property type="match status" value="1"/>
</dbReference>
<evidence type="ECO:0000313" key="5">
    <source>
        <dbReference type="Proteomes" id="UP000053398"/>
    </source>
</evidence>
<dbReference type="SUPFAM" id="SSF63829">
    <property type="entry name" value="Calcium-dependent phosphotriesterase"/>
    <property type="match status" value="1"/>
</dbReference>
<evidence type="ECO:0000256" key="2">
    <source>
        <dbReference type="ARBA" id="ARBA00022525"/>
    </source>
</evidence>
<dbReference type="Proteomes" id="UP000053398">
    <property type="component" value="Unassembled WGS sequence"/>
</dbReference>
<evidence type="ECO:0000256" key="3">
    <source>
        <dbReference type="SAM" id="SignalP"/>
    </source>
</evidence>
<protein>
    <submittedName>
        <fullName evidence="4">Gluconolaconase</fullName>
    </submittedName>
</protein>
<dbReference type="PROSITE" id="PS51318">
    <property type="entry name" value="TAT"/>
    <property type="match status" value="1"/>
</dbReference>
<dbReference type="EMBL" id="LMWP01000035">
    <property type="protein sequence ID" value="KUN20369.1"/>
    <property type="molecule type" value="Genomic_DNA"/>
</dbReference>
<evidence type="ECO:0000313" key="4">
    <source>
        <dbReference type="EMBL" id="KUN20369.1"/>
    </source>
</evidence>
<reference evidence="4 5" key="1">
    <citation type="submission" date="2015-10" db="EMBL/GenBank/DDBJ databases">
        <title>Draft genome sequence of Streptomyces corchorusii DSM 40340, type strain for the species Streptomyces corchorusii.</title>
        <authorList>
            <person name="Ruckert C."/>
            <person name="Winkler A."/>
            <person name="Kalinowski J."/>
            <person name="Kampfer P."/>
            <person name="Glaeser S."/>
        </authorList>
    </citation>
    <scope>NUCLEOTIDE SEQUENCE [LARGE SCALE GENOMIC DNA]</scope>
    <source>
        <strain evidence="4 5">DSM 40340</strain>
    </source>
</reference>